<dbReference type="GO" id="GO:0009401">
    <property type="term" value="P:phosphoenolpyruvate-dependent sugar phosphotransferase system"/>
    <property type="evidence" value="ECO:0007669"/>
    <property type="project" value="UniProtKB-KW"/>
</dbReference>
<evidence type="ECO:0000313" key="7">
    <source>
        <dbReference type="Proteomes" id="UP000464954"/>
    </source>
</evidence>
<organism evidence="6 7">
    <name type="scientific">Tichowtungia aerotolerans</name>
    <dbReference type="NCBI Taxonomy" id="2697043"/>
    <lineage>
        <taxon>Bacteria</taxon>
        <taxon>Pseudomonadati</taxon>
        <taxon>Kiritimatiellota</taxon>
        <taxon>Tichowtungiia</taxon>
        <taxon>Tichowtungiales</taxon>
        <taxon>Tichowtungiaceae</taxon>
        <taxon>Tichowtungia</taxon>
    </lineage>
</organism>
<dbReference type="PANTHER" id="PTHR33705:SF2">
    <property type="entry name" value="PHOSPHOCARRIER PROTEIN NPR"/>
    <property type="match status" value="1"/>
</dbReference>
<protein>
    <submittedName>
        <fullName evidence="6">HPr family phosphocarrier protein</fullName>
    </submittedName>
</protein>
<comment type="similarity">
    <text evidence="2">Belongs to the HPr family.</text>
</comment>
<sequence>MVERKAVIKNEAGIHCRPTAVITQEAAKVDAVIMILSPGGTCQLGSALDLMMLGLSQGTLVNIQVEGPDEEQVADQFRELFETEFDFPNAGLGG</sequence>
<dbReference type="InterPro" id="IPR000032">
    <property type="entry name" value="HPr-like"/>
</dbReference>
<name>A0A6P1M660_9BACT</name>
<dbReference type="RefSeq" id="WP_160628694.1">
    <property type="nucleotide sequence ID" value="NZ_CP047593.1"/>
</dbReference>
<keyword evidence="3" id="KW-0963">Cytoplasm</keyword>
<evidence type="ECO:0000256" key="1">
    <source>
        <dbReference type="ARBA" id="ARBA00004496"/>
    </source>
</evidence>
<dbReference type="PRINTS" id="PR00107">
    <property type="entry name" value="PHOSPHOCPHPR"/>
</dbReference>
<evidence type="ECO:0000256" key="3">
    <source>
        <dbReference type="ARBA" id="ARBA00022490"/>
    </source>
</evidence>
<dbReference type="AlphaFoldDB" id="A0A6P1M660"/>
<evidence type="ECO:0000256" key="4">
    <source>
        <dbReference type="ARBA" id="ARBA00022683"/>
    </source>
</evidence>
<accession>A0A6P1M660</accession>
<dbReference type="InterPro" id="IPR035895">
    <property type="entry name" value="HPr-like_sf"/>
</dbReference>
<evidence type="ECO:0000256" key="2">
    <source>
        <dbReference type="ARBA" id="ARBA00010736"/>
    </source>
</evidence>
<dbReference type="PROSITE" id="PS51350">
    <property type="entry name" value="PTS_HPR_DOM"/>
    <property type="match status" value="1"/>
</dbReference>
<comment type="subcellular location">
    <subcellularLocation>
        <location evidence="1">Cytoplasm</location>
    </subcellularLocation>
</comment>
<dbReference type="PANTHER" id="PTHR33705">
    <property type="entry name" value="PHOSPHOCARRIER PROTEIN HPR"/>
    <property type="match status" value="1"/>
</dbReference>
<evidence type="ECO:0000313" key="6">
    <source>
        <dbReference type="EMBL" id="QHI69512.1"/>
    </source>
</evidence>
<dbReference type="Pfam" id="PF00381">
    <property type="entry name" value="PTS-HPr"/>
    <property type="match status" value="1"/>
</dbReference>
<reference evidence="6 7" key="1">
    <citation type="submission" date="2020-01" db="EMBL/GenBank/DDBJ databases">
        <title>Ponticoccus aerotolerans gen. nov., sp. nov., an anaerobic bacterium and proposal of Ponticoccusceae fam. nov., Ponticoccusles ord. nov. and Ponticoccuse classis nov. in the phylum Kiritimatiellaeota.</title>
        <authorList>
            <person name="Zhou L.Y."/>
            <person name="Du Z.J."/>
        </authorList>
    </citation>
    <scope>NUCLEOTIDE SEQUENCE [LARGE SCALE GENOMIC DNA]</scope>
    <source>
        <strain evidence="6 7">S-5007</strain>
    </source>
</reference>
<dbReference type="Proteomes" id="UP000464954">
    <property type="component" value="Chromosome"/>
</dbReference>
<dbReference type="GO" id="GO:0005737">
    <property type="term" value="C:cytoplasm"/>
    <property type="evidence" value="ECO:0007669"/>
    <property type="project" value="UniProtKB-SubCell"/>
</dbReference>
<evidence type="ECO:0000259" key="5">
    <source>
        <dbReference type="PROSITE" id="PS51350"/>
    </source>
</evidence>
<gene>
    <name evidence="6" type="ORF">GT409_08605</name>
</gene>
<dbReference type="SUPFAM" id="SSF55594">
    <property type="entry name" value="HPr-like"/>
    <property type="match status" value="1"/>
</dbReference>
<dbReference type="Gene3D" id="3.30.1340.10">
    <property type="entry name" value="HPr-like"/>
    <property type="match status" value="1"/>
</dbReference>
<feature type="domain" description="HPr" evidence="5">
    <location>
        <begin position="1"/>
        <end position="88"/>
    </location>
</feature>
<dbReference type="KEGG" id="taer:GT409_08605"/>
<proteinExistence type="inferred from homology"/>
<dbReference type="InterPro" id="IPR050399">
    <property type="entry name" value="HPr"/>
</dbReference>
<dbReference type="EMBL" id="CP047593">
    <property type="protein sequence ID" value="QHI69512.1"/>
    <property type="molecule type" value="Genomic_DNA"/>
</dbReference>
<keyword evidence="7" id="KW-1185">Reference proteome</keyword>
<keyword evidence="4" id="KW-0598">Phosphotransferase system</keyword>
<dbReference type="NCBIfam" id="TIGR01003">
    <property type="entry name" value="PTS_HPr_family"/>
    <property type="match status" value="1"/>
</dbReference>
<dbReference type="CDD" id="cd00367">
    <property type="entry name" value="PTS-HPr_like"/>
    <property type="match status" value="1"/>
</dbReference>